<name>A0AA46TJA6_9ACTN</name>
<dbReference type="InterPro" id="IPR021456">
    <property type="entry name" value="DUF3107"/>
</dbReference>
<dbReference type="AlphaFoldDB" id="A0AA46TJA6"/>
<dbReference type="Proteomes" id="UP001164390">
    <property type="component" value="Chromosome"/>
</dbReference>
<dbReference type="RefSeq" id="WP_271634992.1">
    <property type="nucleotide sequence ID" value="NZ_CP094970.1"/>
</dbReference>
<dbReference type="Pfam" id="PF11305">
    <property type="entry name" value="DUF3107"/>
    <property type="match status" value="1"/>
</dbReference>
<keyword evidence="2" id="KW-1185">Reference proteome</keyword>
<organism evidence="1 2">
    <name type="scientific">Solicola gregarius</name>
    <dbReference type="NCBI Taxonomy" id="2908642"/>
    <lineage>
        <taxon>Bacteria</taxon>
        <taxon>Bacillati</taxon>
        <taxon>Actinomycetota</taxon>
        <taxon>Actinomycetes</taxon>
        <taxon>Propionibacteriales</taxon>
        <taxon>Nocardioidaceae</taxon>
        <taxon>Solicola</taxon>
    </lineage>
</organism>
<protein>
    <submittedName>
        <fullName evidence="1">DUF3107 domain-containing protein</fullName>
    </submittedName>
</protein>
<evidence type="ECO:0000313" key="1">
    <source>
        <dbReference type="EMBL" id="UYM06140.1"/>
    </source>
</evidence>
<dbReference type="KEGG" id="sgrg:L0C25_03440"/>
<sequence>MEVRIGVQHAPREITIDAAQSRDEVLAAVRAATSGDELLELSDDRGRVVAIPIARIAYIEFDAEDGRRVGFGE</sequence>
<evidence type="ECO:0000313" key="2">
    <source>
        <dbReference type="Proteomes" id="UP001164390"/>
    </source>
</evidence>
<proteinExistence type="predicted"/>
<dbReference type="EMBL" id="CP094970">
    <property type="protein sequence ID" value="UYM06140.1"/>
    <property type="molecule type" value="Genomic_DNA"/>
</dbReference>
<gene>
    <name evidence="1" type="ORF">L0C25_03440</name>
</gene>
<accession>A0AA46TJA6</accession>
<reference evidence="1" key="1">
    <citation type="submission" date="2022-01" db="EMBL/GenBank/DDBJ databases">
        <title>Nocardioidaceae gen. sp. A5X3R13.</title>
        <authorList>
            <person name="Lopez Marin M.A."/>
            <person name="Uhlik O."/>
        </authorList>
    </citation>
    <scope>NUCLEOTIDE SEQUENCE</scope>
    <source>
        <strain evidence="1">A5X3R13</strain>
    </source>
</reference>